<dbReference type="Proteomes" id="UP000176988">
    <property type="component" value="Unassembled WGS sequence"/>
</dbReference>
<organism evidence="1 2">
    <name type="scientific">Candidatus Uhrbacteria bacterium RIFOXYC2_FULL_47_19</name>
    <dbReference type="NCBI Taxonomy" id="1802424"/>
    <lineage>
        <taxon>Bacteria</taxon>
        <taxon>Candidatus Uhriibacteriota</taxon>
    </lineage>
</organism>
<name>A0A1F7WEP3_9BACT</name>
<dbReference type="STRING" id="1802424.A2480_03215"/>
<gene>
    <name evidence="1" type="ORF">A2480_03215</name>
</gene>
<reference evidence="1 2" key="1">
    <citation type="journal article" date="2016" name="Nat. Commun.">
        <title>Thousands of microbial genomes shed light on interconnected biogeochemical processes in an aquifer system.</title>
        <authorList>
            <person name="Anantharaman K."/>
            <person name="Brown C.T."/>
            <person name="Hug L.A."/>
            <person name="Sharon I."/>
            <person name="Castelle C.J."/>
            <person name="Probst A.J."/>
            <person name="Thomas B.C."/>
            <person name="Singh A."/>
            <person name="Wilkins M.J."/>
            <person name="Karaoz U."/>
            <person name="Brodie E.L."/>
            <person name="Williams K.H."/>
            <person name="Hubbard S.S."/>
            <person name="Banfield J.F."/>
        </authorList>
    </citation>
    <scope>NUCLEOTIDE SEQUENCE [LARGE SCALE GENOMIC DNA]</scope>
</reference>
<dbReference type="EMBL" id="MGFG01000020">
    <property type="protein sequence ID" value="OGM01007.1"/>
    <property type="molecule type" value="Genomic_DNA"/>
</dbReference>
<sequence>MEYNEERRLIVAFRNGLGSVLSHWRECGENSVGAYGKCVAYLHSFSQMAAKVRYNGGRSFMAGLIIEQLLIDSVPRQVQSLVLTALARWEHDANPEISGLLKGKTVSWFGRVLELVAESRAVACVCWFEDMGRGILIENDQVRCWILPPQPIRMLRGLLFGTKPGSDGMVRFWQLAARSTSFPEKIFTDPGDHDRHICYLTEQHVRQLAAFFSIAPEEAVCRFGKVLQTIVENMTCITYVQIRSQGRFFQRSFCDHEENISSDMFPELTRSDLARMTEEDIIVWSIEVPDEKRPLILRAILASVESGRREVIRRIFFH</sequence>
<evidence type="ECO:0000313" key="1">
    <source>
        <dbReference type="EMBL" id="OGM01007.1"/>
    </source>
</evidence>
<protein>
    <submittedName>
        <fullName evidence="1">Uncharacterized protein</fullName>
    </submittedName>
</protein>
<evidence type="ECO:0000313" key="2">
    <source>
        <dbReference type="Proteomes" id="UP000176988"/>
    </source>
</evidence>
<accession>A0A1F7WEP3</accession>
<comment type="caution">
    <text evidence="1">The sequence shown here is derived from an EMBL/GenBank/DDBJ whole genome shotgun (WGS) entry which is preliminary data.</text>
</comment>
<dbReference type="AlphaFoldDB" id="A0A1F7WEP3"/>
<proteinExistence type="predicted"/>